<dbReference type="OrthoDB" id="3181549at2"/>
<evidence type="ECO:0000256" key="8">
    <source>
        <dbReference type="ARBA" id="ARBA00023136"/>
    </source>
</evidence>
<evidence type="ECO:0000256" key="2">
    <source>
        <dbReference type="ARBA" id="ARBA00022448"/>
    </source>
</evidence>
<sequence length="256" mass="26817">MVVQYILIALVAFVASMDEQLFGITMLGRPLFTSLFVGLILGDVQTGCIVGAALESMFMGAIMVGAAVPPEVYASGVLGCAFAIITGAGTAAAVALALPVSVFLQVWRNFCYAVPGAFASKKIDAALADRNLAKANFYHLTIVPLSIGIPSALLVFGSLFFGADLINNALNAIPQFVMDGLNVASGVLACVGFALLIRTMSNAKLLPFLFIGFIMVVYLNMDVIGVAAAATCIALLIVFNKSADRSQATEVEEEDF</sequence>
<comment type="subcellular location">
    <subcellularLocation>
        <location evidence="1">Cell membrane</location>
        <topology evidence="1">Multi-pass membrane protein</topology>
    </subcellularLocation>
</comment>
<evidence type="ECO:0000256" key="7">
    <source>
        <dbReference type="ARBA" id="ARBA00022989"/>
    </source>
</evidence>
<keyword evidence="11" id="KW-1185">Reference proteome</keyword>
<keyword evidence="7 9" id="KW-1133">Transmembrane helix</keyword>
<feature type="transmembrane region" description="Helical" evidence="9">
    <location>
        <begin position="173"/>
        <end position="196"/>
    </location>
</feature>
<evidence type="ECO:0000256" key="6">
    <source>
        <dbReference type="ARBA" id="ARBA00022692"/>
    </source>
</evidence>
<keyword evidence="4" id="KW-0762">Sugar transport</keyword>
<feature type="transmembrane region" description="Helical" evidence="9">
    <location>
        <begin position="208"/>
        <end position="239"/>
    </location>
</feature>
<dbReference type="PATRIC" id="fig|742742.3.peg.144"/>
<gene>
    <name evidence="10" type="ORF">HMPREF9452_00147</name>
</gene>
<feature type="transmembrane region" description="Helical" evidence="9">
    <location>
        <begin position="48"/>
        <end position="68"/>
    </location>
</feature>
<feature type="transmembrane region" description="Helical" evidence="9">
    <location>
        <begin position="74"/>
        <end position="98"/>
    </location>
</feature>
<proteinExistence type="predicted"/>
<evidence type="ECO:0000256" key="9">
    <source>
        <dbReference type="SAM" id="Phobius"/>
    </source>
</evidence>
<comment type="caution">
    <text evidence="10">The sequence shown here is derived from an EMBL/GenBank/DDBJ whole genome shotgun (WGS) entry which is preliminary data.</text>
</comment>
<dbReference type="PANTHER" id="PTHR32502:SF8">
    <property type="entry name" value="N-ACETYLGALACTOSAMINE PERMEASE IIC COMPONENT 1"/>
    <property type="match status" value="1"/>
</dbReference>
<dbReference type="GO" id="GO:0005886">
    <property type="term" value="C:plasma membrane"/>
    <property type="evidence" value="ECO:0007669"/>
    <property type="project" value="UniProtKB-SubCell"/>
</dbReference>
<dbReference type="GeneID" id="62757937"/>
<dbReference type="STRING" id="742742.HMPREF9452_00147"/>
<evidence type="ECO:0000256" key="3">
    <source>
        <dbReference type="ARBA" id="ARBA00022475"/>
    </source>
</evidence>
<keyword evidence="5" id="KW-0598">Phosphotransferase system</keyword>
<dbReference type="eggNOG" id="COG3715">
    <property type="taxonomic scope" value="Bacteria"/>
</dbReference>
<dbReference type="Pfam" id="PF03609">
    <property type="entry name" value="EII-Sor"/>
    <property type="match status" value="1"/>
</dbReference>
<name>G1WFN4_9ACTN</name>
<protein>
    <recommendedName>
        <fullName evidence="12">PTS sugar transporter subunit IIC</fullName>
    </recommendedName>
</protein>
<dbReference type="EMBL" id="ADLS01000003">
    <property type="protein sequence ID" value="EGX68631.1"/>
    <property type="molecule type" value="Genomic_DNA"/>
</dbReference>
<evidence type="ECO:0000313" key="10">
    <source>
        <dbReference type="EMBL" id="EGX68631.1"/>
    </source>
</evidence>
<dbReference type="RefSeq" id="WP_009140184.1">
    <property type="nucleotide sequence ID" value="NZ_JH126467.1"/>
</dbReference>
<dbReference type="PANTHER" id="PTHR32502">
    <property type="entry name" value="N-ACETYLGALACTOSAMINE PERMEASE II COMPONENT-RELATED"/>
    <property type="match status" value="1"/>
</dbReference>
<evidence type="ECO:0000256" key="5">
    <source>
        <dbReference type="ARBA" id="ARBA00022683"/>
    </source>
</evidence>
<dbReference type="PROSITE" id="PS51106">
    <property type="entry name" value="PTS_EIIC_TYPE_4"/>
    <property type="match status" value="1"/>
</dbReference>
<dbReference type="InterPro" id="IPR004700">
    <property type="entry name" value="PTS_IIC_man"/>
</dbReference>
<dbReference type="AlphaFoldDB" id="G1WFN4"/>
<dbReference type="GO" id="GO:0009401">
    <property type="term" value="P:phosphoenolpyruvate-dependent sugar phosphotransferase system"/>
    <property type="evidence" value="ECO:0007669"/>
    <property type="project" value="UniProtKB-KW"/>
</dbReference>
<evidence type="ECO:0000313" key="11">
    <source>
        <dbReference type="Proteomes" id="UP000004830"/>
    </source>
</evidence>
<reference evidence="10 11" key="1">
    <citation type="submission" date="2011-06" db="EMBL/GenBank/DDBJ databases">
        <title>The Genome Sequence of Collinsella tanakaei YIT 12063.</title>
        <authorList>
            <consortium name="The Broad Institute Genome Sequencing Platform"/>
            <person name="Earl A."/>
            <person name="Ward D."/>
            <person name="Feldgarden M."/>
            <person name="Gevers D."/>
            <person name="Morotomi M."/>
            <person name="Young S.K."/>
            <person name="Zeng Q."/>
            <person name="Gargeya S."/>
            <person name="Fitzgerald M."/>
            <person name="Haas B."/>
            <person name="Abouelleil A."/>
            <person name="Alvarado L."/>
            <person name="Arachchi H.M."/>
            <person name="Berlin A."/>
            <person name="Brown A."/>
            <person name="Chapman S.B."/>
            <person name="Chen Z."/>
            <person name="Dunbar C."/>
            <person name="Freedman E."/>
            <person name="Gearin G."/>
            <person name="Gellesch M."/>
            <person name="Goldberg J."/>
            <person name="Griggs A."/>
            <person name="Gujja S."/>
            <person name="Heiman D."/>
            <person name="Howarth C."/>
            <person name="Larson L."/>
            <person name="Lui A."/>
            <person name="MacDonald P.J.P."/>
            <person name="Mehta T."/>
            <person name="Montmayeur A."/>
            <person name="Murphy C."/>
            <person name="Neiman D."/>
            <person name="Pearson M."/>
            <person name="Priest M."/>
            <person name="Roberts A."/>
            <person name="Saif S."/>
            <person name="Shea T."/>
            <person name="Shenoy N."/>
            <person name="Sisk P."/>
            <person name="Stolte C."/>
            <person name="Sykes S."/>
            <person name="Wortman J."/>
            <person name="Nusbaum C."/>
            <person name="Birren B."/>
        </authorList>
    </citation>
    <scope>NUCLEOTIDE SEQUENCE [LARGE SCALE GENOMIC DNA]</scope>
    <source>
        <strain evidence="10 11">YIT 12063</strain>
    </source>
</reference>
<keyword evidence="8 9" id="KW-0472">Membrane</keyword>
<accession>G1WFN4</accession>
<evidence type="ECO:0000256" key="1">
    <source>
        <dbReference type="ARBA" id="ARBA00004651"/>
    </source>
</evidence>
<evidence type="ECO:0000256" key="4">
    <source>
        <dbReference type="ARBA" id="ARBA00022597"/>
    </source>
</evidence>
<dbReference type="InterPro" id="IPR050303">
    <property type="entry name" value="GatZ_KbaZ_carbometab"/>
</dbReference>
<dbReference type="Proteomes" id="UP000004830">
    <property type="component" value="Unassembled WGS sequence"/>
</dbReference>
<organism evidence="10 11">
    <name type="scientific">Collinsella tanakaei YIT 12063</name>
    <dbReference type="NCBI Taxonomy" id="742742"/>
    <lineage>
        <taxon>Bacteria</taxon>
        <taxon>Bacillati</taxon>
        <taxon>Actinomycetota</taxon>
        <taxon>Coriobacteriia</taxon>
        <taxon>Coriobacteriales</taxon>
        <taxon>Coriobacteriaceae</taxon>
        <taxon>Collinsella</taxon>
    </lineage>
</organism>
<keyword evidence="2" id="KW-0813">Transport</keyword>
<dbReference type="HOGENOM" id="CLU_069101_2_0_11"/>
<evidence type="ECO:0008006" key="12">
    <source>
        <dbReference type="Google" id="ProtNLM"/>
    </source>
</evidence>
<feature type="transmembrane region" description="Helical" evidence="9">
    <location>
        <begin position="20"/>
        <end position="41"/>
    </location>
</feature>
<keyword evidence="6 9" id="KW-0812">Transmembrane</keyword>
<keyword evidence="3" id="KW-1003">Cell membrane</keyword>
<feature type="transmembrane region" description="Helical" evidence="9">
    <location>
        <begin position="137"/>
        <end position="161"/>
    </location>
</feature>